<feature type="domain" description="GAF" evidence="2">
    <location>
        <begin position="42"/>
        <end position="139"/>
    </location>
</feature>
<dbReference type="PATRIC" id="fig|1423796.3.peg.530"/>
<accession>A0A0R2D5T4</accession>
<comment type="similarity">
    <text evidence="1">Belongs to the free Met sulfoxide reductase family.</text>
</comment>
<evidence type="ECO:0000313" key="4">
    <source>
        <dbReference type="Proteomes" id="UP000051638"/>
    </source>
</evidence>
<dbReference type="InterPro" id="IPR051330">
    <property type="entry name" value="Phosphatase_reg/MetRdx"/>
</dbReference>
<dbReference type="PANTHER" id="PTHR21021:SF15">
    <property type="entry name" value="FREE METHIONINE-R-SULFOXIDE REDUCTASE"/>
    <property type="match status" value="1"/>
</dbReference>
<comment type="caution">
    <text evidence="3">The sequence shown here is derived from an EMBL/GenBank/DDBJ whole genome shotgun (WGS) entry which is preliminary data.</text>
</comment>
<keyword evidence="4" id="KW-1185">Reference proteome</keyword>
<dbReference type="SUPFAM" id="SSF55781">
    <property type="entry name" value="GAF domain-like"/>
    <property type="match status" value="1"/>
</dbReference>
<dbReference type="GO" id="GO:0005829">
    <property type="term" value="C:cytosol"/>
    <property type="evidence" value="ECO:0007669"/>
    <property type="project" value="TreeGrafter"/>
</dbReference>
<dbReference type="InterPro" id="IPR000614">
    <property type="entry name" value="FRMsr_CS"/>
</dbReference>
<sequence length="147" mass="16047">MSNNSLLTQQLEALLKDETNTVANLANAAALLNQSLNQINWVGFYLYQPETDQLDLGPFQGKVACMHIINGTGVVGTAFAQQKTQVVADVHQFKGHIACDSATNSEIVVPLANQKGVLDIDSVQFNRFSQADQAELENFVVALNHYL</sequence>
<dbReference type="GO" id="GO:0033745">
    <property type="term" value="F:L-methionine-(R)-S-oxide reductase activity"/>
    <property type="evidence" value="ECO:0007669"/>
    <property type="project" value="TreeGrafter"/>
</dbReference>
<dbReference type="RefSeq" id="WP_057873369.1">
    <property type="nucleotide sequence ID" value="NZ_AYYI01000018.1"/>
</dbReference>
<dbReference type="STRING" id="1423796.FC24_GL000514"/>
<dbReference type="OrthoDB" id="9796252at2"/>
<proteinExistence type="inferred from homology"/>
<evidence type="ECO:0000256" key="1">
    <source>
        <dbReference type="ARBA" id="ARBA00038454"/>
    </source>
</evidence>
<evidence type="ECO:0000259" key="2">
    <source>
        <dbReference type="Pfam" id="PF13185"/>
    </source>
</evidence>
<dbReference type="PANTHER" id="PTHR21021">
    <property type="entry name" value="GAF/PUTATIVE CYTOSKELETAL PROTEIN"/>
    <property type="match status" value="1"/>
</dbReference>
<dbReference type="Proteomes" id="UP000051638">
    <property type="component" value="Unassembled WGS sequence"/>
</dbReference>
<reference evidence="3 4" key="1">
    <citation type="journal article" date="2015" name="Genome Announc.">
        <title>Expanding the biotechnology potential of lactobacilli through comparative genomics of 213 strains and associated genera.</title>
        <authorList>
            <person name="Sun Z."/>
            <person name="Harris H.M."/>
            <person name="McCann A."/>
            <person name="Guo C."/>
            <person name="Argimon S."/>
            <person name="Zhang W."/>
            <person name="Yang X."/>
            <person name="Jeffery I.B."/>
            <person name="Cooney J.C."/>
            <person name="Kagawa T.F."/>
            <person name="Liu W."/>
            <person name="Song Y."/>
            <person name="Salvetti E."/>
            <person name="Wrobel A."/>
            <person name="Rasinkangas P."/>
            <person name="Parkhill J."/>
            <person name="Rea M.C."/>
            <person name="O'Sullivan O."/>
            <person name="Ritari J."/>
            <person name="Douillard F.P."/>
            <person name="Paul Ross R."/>
            <person name="Yang R."/>
            <person name="Briner A.E."/>
            <person name="Felis G.E."/>
            <person name="de Vos W.M."/>
            <person name="Barrangou R."/>
            <person name="Klaenhammer T.R."/>
            <person name="Caufield P.W."/>
            <person name="Cui Y."/>
            <person name="Zhang H."/>
            <person name="O'Toole P.W."/>
        </authorList>
    </citation>
    <scope>NUCLEOTIDE SEQUENCE [LARGE SCALE GENOMIC DNA]</scope>
    <source>
        <strain evidence="3 4">DSM 20253</strain>
    </source>
</reference>
<dbReference type="Pfam" id="PF13185">
    <property type="entry name" value="GAF_2"/>
    <property type="match status" value="1"/>
</dbReference>
<name>A0A0R2D5T4_9LACO</name>
<protein>
    <submittedName>
        <fullName evidence="3">GAF domain-containing protein</fullName>
    </submittedName>
</protein>
<dbReference type="InterPro" id="IPR003018">
    <property type="entry name" value="GAF"/>
</dbReference>
<dbReference type="InterPro" id="IPR029016">
    <property type="entry name" value="GAF-like_dom_sf"/>
</dbReference>
<organism evidence="3 4">
    <name type="scientific">Loigolactobacillus rennini DSM 20253</name>
    <dbReference type="NCBI Taxonomy" id="1423796"/>
    <lineage>
        <taxon>Bacteria</taxon>
        <taxon>Bacillati</taxon>
        <taxon>Bacillota</taxon>
        <taxon>Bacilli</taxon>
        <taxon>Lactobacillales</taxon>
        <taxon>Lactobacillaceae</taxon>
        <taxon>Loigolactobacillus</taxon>
    </lineage>
</organism>
<dbReference type="FunFam" id="3.30.450.40:FF:000008">
    <property type="entry name" value="GAF domain-containing proteins"/>
    <property type="match status" value="1"/>
</dbReference>
<dbReference type="PROSITE" id="PS01320">
    <property type="entry name" value="UPF0067"/>
    <property type="match status" value="1"/>
</dbReference>
<dbReference type="Gene3D" id="3.30.450.40">
    <property type="match status" value="1"/>
</dbReference>
<evidence type="ECO:0000313" key="3">
    <source>
        <dbReference type="EMBL" id="KRM99245.1"/>
    </source>
</evidence>
<gene>
    <name evidence="3" type="ORF">FC24_GL000514</name>
</gene>
<dbReference type="EMBL" id="AYYI01000018">
    <property type="protein sequence ID" value="KRM99245.1"/>
    <property type="molecule type" value="Genomic_DNA"/>
</dbReference>
<dbReference type="AlphaFoldDB" id="A0A0R2D5T4"/>